<name>A0A250IKM6_9BACT</name>
<proteinExistence type="predicted"/>
<gene>
    <name evidence="1" type="ORF">MEBOL_005806</name>
</gene>
<protein>
    <submittedName>
        <fullName evidence="1">Uncharacterized protein</fullName>
    </submittedName>
</protein>
<accession>A0A250IKM6</accession>
<dbReference type="Proteomes" id="UP000217289">
    <property type="component" value="Chromosome"/>
</dbReference>
<evidence type="ECO:0000313" key="1">
    <source>
        <dbReference type="EMBL" id="ATB32329.1"/>
    </source>
</evidence>
<dbReference type="KEGG" id="mbd:MEBOL_005806"/>
<sequence length="106" mass="11901">MIDGMARYRTPLLMVGSLVHVDEDELFEDSVKTDWLTRDAGAIPARRLKHQRTPPCAPPPSKQVELNGACWSKVVEAVPCDQFYEYGGKCYVPGRETPRRPTSVNP</sequence>
<evidence type="ECO:0000313" key="2">
    <source>
        <dbReference type="Proteomes" id="UP000217289"/>
    </source>
</evidence>
<reference evidence="1 2" key="1">
    <citation type="submission" date="2017-06" db="EMBL/GenBank/DDBJ databases">
        <authorList>
            <person name="Kim H.J."/>
            <person name="Triplett B.A."/>
        </authorList>
    </citation>
    <scope>NUCLEOTIDE SEQUENCE [LARGE SCALE GENOMIC DNA]</scope>
    <source>
        <strain evidence="1 2">DSM 14713</strain>
    </source>
</reference>
<organism evidence="1 2">
    <name type="scientific">Melittangium boletus DSM 14713</name>
    <dbReference type="NCBI Taxonomy" id="1294270"/>
    <lineage>
        <taxon>Bacteria</taxon>
        <taxon>Pseudomonadati</taxon>
        <taxon>Myxococcota</taxon>
        <taxon>Myxococcia</taxon>
        <taxon>Myxococcales</taxon>
        <taxon>Cystobacterineae</taxon>
        <taxon>Archangiaceae</taxon>
        <taxon>Melittangium</taxon>
    </lineage>
</organism>
<dbReference type="AlphaFoldDB" id="A0A250IKM6"/>
<dbReference type="EMBL" id="CP022163">
    <property type="protein sequence ID" value="ATB32329.1"/>
    <property type="molecule type" value="Genomic_DNA"/>
</dbReference>
<keyword evidence="2" id="KW-1185">Reference proteome</keyword>